<dbReference type="InterPro" id="IPR051105">
    <property type="entry name" value="WWC/KIBRA_Hippo_Reg"/>
</dbReference>
<dbReference type="GO" id="GO:0005737">
    <property type="term" value="C:cytoplasm"/>
    <property type="evidence" value="ECO:0007669"/>
    <property type="project" value="UniProtKB-SubCell"/>
</dbReference>
<dbReference type="Gene3D" id="2.20.70.10">
    <property type="match status" value="1"/>
</dbReference>
<dbReference type="OrthoDB" id="10258585at2759"/>
<protein>
    <recommendedName>
        <fullName evidence="4">WW domain-containing protein</fullName>
    </recommendedName>
</protein>
<name>A0A835R6K6_VANPL</name>
<evidence type="ECO:0000256" key="3">
    <source>
        <dbReference type="SAM" id="MobiDB-lite"/>
    </source>
</evidence>
<feature type="region of interest" description="Disordered" evidence="3">
    <location>
        <begin position="1"/>
        <end position="42"/>
    </location>
</feature>
<comment type="caution">
    <text evidence="5">The sequence shown here is derived from an EMBL/GenBank/DDBJ whole genome shotgun (WGS) entry which is preliminary data.</text>
</comment>
<reference evidence="5 6" key="1">
    <citation type="journal article" date="2020" name="Nat. Food">
        <title>A phased Vanilla planifolia genome enables genetic improvement of flavour and production.</title>
        <authorList>
            <person name="Hasing T."/>
            <person name="Tang H."/>
            <person name="Brym M."/>
            <person name="Khazi F."/>
            <person name="Huang T."/>
            <person name="Chambers A.H."/>
        </authorList>
    </citation>
    <scope>NUCLEOTIDE SEQUENCE [LARGE SCALE GENOMIC DNA]</scope>
    <source>
        <tissue evidence="5">Leaf</tissue>
    </source>
</reference>
<evidence type="ECO:0000313" key="6">
    <source>
        <dbReference type="Proteomes" id="UP000636800"/>
    </source>
</evidence>
<dbReference type="AlphaFoldDB" id="A0A835R6K6"/>
<evidence type="ECO:0000259" key="4">
    <source>
        <dbReference type="PROSITE" id="PS50020"/>
    </source>
</evidence>
<gene>
    <name evidence="5" type="ORF">HPP92_011170</name>
</gene>
<organism evidence="5 6">
    <name type="scientific">Vanilla planifolia</name>
    <name type="common">Vanilla</name>
    <dbReference type="NCBI Taxonomy" id="51239"/>
    <lineage>
        <taxon>Eukaryota</taxon>
        <taxon>Viridiplantae</taxon>
        <taxon>Streptophyta</taxon>
        <taxon>Embryophyta</taxon>
        <taxon>Tracheophyta</taxon>
        <taxon>Spermatophyta</taxon>
        <taxon>Magnoliopsida</taxon>
        <taxon>Liliopsida</taxon>
        <taxon>Asparagales</taxon>
        <taxon>Orchidaceae</taxon>
        <taxon>Vanilloideae</taxon>
        <taxon>Vanilleae</taxon>
        <taxon>Vanilla</taxon>
    </lineage>
</organism>
<feature type="domain" description="WW" evidence="4">
    <location>
        <begin position="66"/>
        <end position="100"/>
    </location>
</feature>
<feature type="compositionally biased region" description="Basic and acidic residues" evidence="3">
    <location>
        <begin position="10"/>
        <end position="23"/>
    </location>
</feature>
<dbReference type="EMBL" id="JADCNL010000005">
    <property type="protein sequence ID" value="KAG0480312.1"/>
    <property type="molecule type" value="Genomic_DNA"/>
</dbReference>
<comment type="subcellular location">
    <subcellularLocation>
        <location evidence="1">Cytoplasm</location>
    </subcellularLocation>
</comment>
<proteinExistence type="predicted"/>
<dbReference type="PROSITE" id="PS50020">
    <property type="entry name" value="WW_DOMAIN_2"/>
    <property type="match status" value="1"/>
</dbReference>
<evidence type="ECO:0000313" key="5">
    <source>
        <dbReference type="EMBL" id="KAG0480312.1"/>
    </source>
</evidence>
<dbReference type="InterPro" id="IPR001202">
    <property type="entry name" value="WW_dom"/>
</dbReference>
<evidence type="ECO:0000256" key="1">
    <source>
        <dbReference type="ARBA" id="ARBA00004496"/>
    </source>
</evidence>
<keyword evidence="6" id="KW-1185">Reference proteome</keyword>
<dbReference type="Proteomes" id="UP000636800">
    <property type="component" value="Chromosome 5"/>
</dbReference>
<accession>A0A835R6K6</accession>
<dbReference type="SUPFAM" id="SSF51045">
    <property type="entry name" value="WW domain"/>
    <property type="match status" value="1"/>
</dbReference>
<dbReference type="Pfam" id="PF00397">
    <property type="entry name" value="WW"/>
    <property type="match status" value="1"/>
</dbReference>
<sequence>MALQGCLSMELKKPSSKTEESSTKKRKRLIEEEATDSEEGFHPREMKAWKAEKQKLNSSIELNLDNPLPVEWQRCLDIKSGQIHFYNTMTQRRTWEDPTCDLELPSPRPAVDLELNLMCDPSESRVNEVQVAAHGDNEMVAMVCARCHLLVMMCKASPCCPNCKFAHPPGMQGSSDIRRKPTRRWLCCGDC</sequence>
<keyword evidence="2" id="KW-0963">Cytoplasm</keyword>
<dbReference type="PANTHER" id="PTHR14791">
    <property type="entry name" value="BOMB/KIRA PROTEINS"/>
    <property type="match status" value="1"/>
</dbReference>
<dbReference type="InterPro" id="IPR036020">
    <property type="entry name" value="WW_dom_sf"/>
</dbReference>
<dbReference type="CDD" id="cd00201">
    <property type="entry name" value="WW"/>
    <property type="match status" value="1"/>
</dbReference>
<evidence type="ECO:0000256" key="2">
    <source>
        <dbReference type="ARBA" id="ARBA00022490"/>
    </source>
</evidence>
<dbReference type="PANTHER" id="PTHR14791:SF42">
    <property type="entry name" value="F16L1.2 PROTEIN"/>
    <property type="match status" value="1"/>
</dbReference>